<evidence type="ECO:0008006" key="5">
    <source>
        <dbReference type="Google" id="ProtNLM"/>
    </source>
</evidence>
<dbReference type="STRING" id="204773.HEAR0924"/>
<proteinExistence type="predicted"/>
<sequence>MKNLITLILTAVSVTACAVDDGYYTEQRTYGNSYGGASWYRDEVPYYPNYPNYDRNRNGIRDTREVDRNRNGTPDQREQDRNRNGIPDRKEQERDRDGKSNRTDSNRNWNTGPNRQNQSDDKFRDGDKAPNYKGDRSGNYYGR</sequence>
<evidence type="ECO:0000313" key="4">
    <source>
        <dbReference type="Proteomes" id="UP000006697"/>
    </source>
</evidence>
<organism evidence="3 4">
    <name type="scientific">Herminiimonas arsenicoxydans</name>
    <dbReference type="NCBI Taxonomy" id="204773"/>
    <lineage>
        <taxon>Bacteria</taxon>
        <taxon>Pseudomonadati</taxon>
        <taxon>Pseudomonadota</taxon>
        <taxon>Betaproteobacteria</taxon>
        <taxon>Burkholderiales</taxon>
        <taxon>Oxalobacteraceae</taxon>
        <taxon>Herminiimonas</taxon>
    </lineage>
</organism>
<name>A4G3M1_HERAR</name>
<dbReference type="SUPFAM" id="SSF103647">
    <property type="entry name" value="TSP type-3 repeat"/>
    <property type="match status" value="1"/>
</dbReference>
<dbReference type="PROSITE" id="PS51257">
    <property type="entry name" value="PROKAR_LIPOPROTEIN"/>
    <property type="match status" value="1"/>
</dbReference>
<feature type="compositionally biased region" description="Basic and acidic residues" evidence="1">
    <location>
        <begin position="118"/>
        <end position="136"/>
    </location>
</feature>
<dbReference type="InterPro" id="IPR028974">
    <property type="entry name" value="TSP_type-3_rpt"/>
</dbReference>
<keyword evidence="2" id="KW-0732">Signal</keyword>
<keyword evidence="4" id="KW-1185">Reference proteome</keyword>
<feature type="compositionally biased region" description="Polar residues" evidence="1">
    <location>
        <begin position="106"/>
        <end position="117"/>
    </location>
</feature>
<dbReference type="OrthoDB" id="9995749at2"/>
<gene>
    <name evidence="3" type="ordered locus">HEAR0924</name>
</gene>
<evidence type="ECO:0000313" key="3">
    <source>
        <dbReference type="EMBL" id="CAL61108.1"/>
    </source>
</evidence>
<feature type="region of interest" description="Disordered" evidence="1">
    <location>
        <begin position="31"/>
        <end position="143"/>
    </location>
</feature>
<evidence type="ECO:0000256" key="1">
    <source>
        <dbReference type="SAM" id="MobiDB-lite"/>
    </source>
</evidence>
<dbReference type="HOGENOM" id="CLU_1803544_0_0_4"/>
<feature type="compositionally biased region" description="Basic and acidic residues" evidence="1">
    <location>
        <begin position="54"/>
        <end position="105"/>
    </location>
</feature>
<dbReference type="EMBL" id="CU207211">
    <property type="protein sequence ID" value="CAL61108.1"/>
    <property type="molecule type" value="Genomic_DNA"/>
</dbReference>
<accession>A4G3M1</accession>
<feature type="chain" id="PRO_5002668013" description="Lipoprotein" evidence="2">
    <location>
        <begin position="19"/>
        <end position="143"/>
    </location>
</feature>
<reference evidence="3 4" key="1">
    <citation type="journal article" date="2007" name="PLoS Genet.">
        <title>A tale of two oxidation states: bacterial colonization of arsenic-rich environments.</title>
        <authorList>
            <person name="Muller D."/>
            <person name="Medigue C."/>
            <person name="Koechler S."/>
            <person name="Barbe V."/>
            <person name="Barakat M."/>
            <person name="Talla E."/>
            <person name="Bonnefoy V."/>
            <person name="Krin E."/>
            <person name="Arsene-Ploetze F."/>
            <person name="Carapito C."/>
            <person name="Chandler M."/>
            <person name="Cournoyer B."/>
            <person name="Cruveiller S."/>
            <person name="Dossat C."/>
            <person name="Duval S."/>
            <person name="Heymann M."/>
            <person name="Leize E."/>
            <person name="Lieutaud A."/>
            <person name="Lievremont D."/>
            <person name="Makita Y."/>
            <person name="Mangenot S."/>
            <person name="Nitschke W."/>
            <person name="Ortet P."/>
            <person name="Perdrial N."/>
            <person name="Schoepp B."/>
            <person name="Siguier N."/>
            <person name="Simeonova D.D."/>
            <person name="Rouy Z."/>
            <person name="Segurens B."/>
            <person name="Turlin E."/>
            <person name="Vallenet D."/>
            <person name="Van Dorsselaer A."/>
            <person name="Weiss S."/>
            <person name="Weissenbach J."/>
            <person name="Lett M.C."/>
            <person name="Danchin A."/>
            <person name="Bertin P.N."/>
        </authorList>
    </citation>
    <scope>NUCLEOTIDE SEQUENCE [LARGE SCALE GENOMIC DNA]</scope>
    <source>
        <strain evidence="4">ULPAs1</strain>
    </source>
</reference>
<dbReference type="Proteomes" id="UP000006697">
    <property type="component" value="Chromosome"/>
</dbReference>
<feature type="signal peptide" evidence="2">
    <location>
        <begin position="1"/>
        <end position="18"/>
    </location>
</feature>
<dbReference type="GO" id="GO:0005509">
    <property type="term" value="F:calcium ion binding"/>
    <property type="evidence" value="ECO:0007669"/>
    <property type="project" value="InterPro"/>
</dbReference>
<dbReference type="KEGG" id="har:HEAR0924"/>
<dbReference type="AlphaFoldDB" id="A4G3M1"/>
<protein>
    <recommendedName>
        <fullName evidence="5">Lipoprotein</fullName>
    </recommendedName>
</protein>
<evidence type="ECO:0000256" key="2">
    <source>
        <dbReference type="SAM" id="SignalP"/>
    </source>
</evidence>